<organism evidence="1 2">
    <name type="scientific">Microcystis aeruginosa (strain NIES-843 / IAM M-2473)</name>
    <dbReference type="NCBI Taxonomy" id="449447"/>
    <lineage>
        <taxon>Bacteria</taxon>
        <taxon>Bacillati</taxon>
        <taxon>Cyanobacteriota</taxon>
        <taxon>Cyanophyceae</taxon>
        <taxon>Oscillatoriophycideae</taxon>
        <taxon>Chroococcales</taxon>
        <taxon>Microcystaceae</taxon>
        <taxon>Microcystis</taxon>
    </lineage>
</organism>
<keyword evidence="2" id="KW-1185">Reference proteome</keyword>
<dbReference type="STRING" id="449447.MAE_31630"/>
<evidence type="ECO:0000313" key="2">
    <source>
        <dbReference type="Proteomes" id="UP000001510"/>
    </source>
</evidence>
<dbReference type="KEGG" id="mar:MAE_31630"/>
<proteinExistence type="predicted"/>
<dbReference type="eggNOG" id="ENOG502ZBDH">
    <property type="taxonomic scope" value="Bacteria"/>
</dbReference>
<evidence type="ECO:0008006" key="3">
    <source>
        <dbReference type="Google" id="ProtNLM"/>
    </source>
</evidence>
<protein>
    <recommendedName>
        <fullName evidence="3">Signal recognition particle GTPase</fullName>
    </recommendedName>
</protein>
<dbReference type="EMBL" id="AP009552">
    <property type="protein sequence ID" value="BAG02985.1"/>
    <property type="molecule type" value="Genomic_DNA"/>
</dbReference>
<name>B0JLG1_MICAN</name>
<dbReference type="AlphaFoldDB" id="B0JLG1"/>
<dbReference type="PaxDb" id="449447-MAE_31630"/>
<dbReference type="HOGENOM" id="CLU_1041306_0_0_3"/>
<gene>
    <name evidence="1" type="ordered locus">MAE_31630</name>
</gene>
<reference evidence="1 2" key="1">
    <citation type="journal article" date="2007" name="DNA Res.">
        <title>Complete genomic structure of the bloom-forming toxic cyanobacterium Microcystis aeruginosa NIES-843.</title>
        <authorList>
            <person name="Kaneko T."/>
            <person name="Nakajima N."/>
            <person name="Okamoto S."/>
            <person name="Suzuki I."/>
            <person name="Tanabe Y."/>
            <person name="Tamaoki M."/>
            <person name="Nakamura Y."/>
            <person name="Kasai F."/>
            <person name="Watanabe A."/>
            <person name="Kawashima K."/>
            <person name="Kishida Y."/>
            <person name="Ono A."/>
            <person name="Shimizu Y."/>
            <person name="Takahashi C."/>
            <person name="Minami C."/>
            <person name="Fujishiro T."/>
            <person name="Kohara M."/>
            <person name="Katoh M."/>
            <person name="Nakazaki N."/>
            <person name="Nakayama S."/>
            <person name="Yamada M."/>
            <person name="Tabata S."/>
            <person name="Watanabe M.M."/>
        </authorList>
    </citation>
    <scope>NUCLEOTIDE SEQUENCE [LARGE SCALE GENOMIC DNA]</scope>
    <source>
        <strain evidence="2">NIES-843 / IAM M-247</strain>
    </source>
</reference>
<dbReference type="EnsemblBacteria" id="BAG02985">
    <property type="protein sequence ID" value="BAG02985"/>
    <property type="gene ID" value="MAE_31630"/>
</dbReference>
<sequence length="270" mass="30868">MIIIITVEKEQMIIVVTGGIAAGKTHWIREQIAKQTQPSLYFSPQTETFPIDRLTLESDFPQLSCVSREEEDLLSSLSMENTIYMEVPWHLDTQSLESFLKPLNCHRVAITSPEAEIPEGQVPVDEIVFSPVKTTIKGDQWLKKREIQIYRAVLTGEVLDFSSLTTFWTELTQGAYGEVLRVKSIFDIIDGQCIYGEFMDEWPEKDFQSLNFPLNLDGRPNRFSGIEIVGRNLDKPTIADTLSDCCLSDEALLYYQQQFQESLEPEMDLI</sequence>
<evidence type="ECO:0000313" key="1">
    <source>
        <dbReference type="EMBL" id="BAG02985.1"/>
    </source>
</evidence>
<accession>B0JLG1</accession>
<dbReference type="Proteomes" id="UP000001510">
    <property type="component" value="Chromosome"/>
</dbReference>